<dbReference type="InterPro" id="IPR012677">
    <property type="entry name" value="Nucleotide-bd_a/b_plait_sf"/>
</dbReference>
<proteinExistence type="inferred from homology"/>
<feature type="domain" description="RRM" evidence="6">
    <location>
        <begin position="21"/>
        <end position="92"/>
    </location>
</feature>
<protein>
    <submittedName>
        <fullName evidence="7">RALY RNA binding protein like</fullName>
    </submittedName>
</protein>
<reference evidence="7" key="1">
    <citation type="submission" date="2025-08" db="UniProtKB">
        <authorList>
            <consortium name="Ensembl"/>
        </authorList>
    </citation>
    <scope>IDENTIFICATION</scope>
</reference>
<evidence type="ECO:0000259" key="6">
    <source>
        <dbReference type="PROSITE" id="PS50102"/>
    </source>
</evidence>
<dbReference type="Gene3D" id="3.30.70.330">
    <property type="match status" value="1"/>
</dbReference>
<name>A0A8C4WRS5_EPTBU</name>
<accession>A0A8C4WRS5</accession>
<evidence type="ECO:0000256" key="2">
    <source>
        <dbReference type="ARBA" id="ARBA00022884"/>
    </source>
</evidence>
<evidence type="ECO:0000256" key="1">
    <source>
        <dbReference type="ARBA" id="ARBA00008631"/>
    </source>
</evidence>
<keyword evidence="3" id="KW-0175">Coiled coil</keyword>
<dbReference type="Pfam" id="PF00076">
    <property type="entry name" value="RRM_1"/>
    <property type="match status" value="1"/>
</dbReference>
<dbReference type="InterPro" id="IPR035979">
    <property type="entry name" value="RBD_domain_sf"/>
</dbReference>
<dbReference type="Proteomes" id="UP000694388">
    <property type="component" value="Unplaced"/>
</dbReference>
<dbReference type="InterPro" id="IPR051186">
    <property type="entry name" value="RRM_HNRPC/RALY_subfam"/>
</dbReference>
<dbReference type="GO" id="GO:0003723">
    <property type="term" value="F:RNA binding"/>
    <property type="evidence" value="ECO:0007669"/>
    <property type="project" value="UniProtKB-UniRule"/>
</dbReference>
<evidence type="ECO:0000313" key="7">
    <source>
        <dbReference type="Ensembl" id="ENSEBUP00000009413.1"/>
    </source>
</evidence>
<feature type="compositionally biased region" description="Acidic residues" evidence="5">
    <location>
        <begin position="241"/>
        <end position="264"/>
    </location>
</feature>
<evidence type="ECO:0000256" key="3">
    <source>
        <dbReference type="ARBA" id="ARBA00023054"/>
    </source>
</evidence>
<comment type="similarity">
    <text evidence="1">Belongs to the RRM HNRPC family. RALY subfamily.</text>
</comment>
<feature type="region of interest" description="Disordered" evidence="5">
    <location>
        <begin position="281"/>
        <end position="300"/>
    </location>
</feature>
<dbReference type="Ensembl" id="ENSEBUT00000009936.1">
    <property type="protein sequence ID" value="ENSEBUP00000009413.1"/>
    <property type="gene ID" value="ENSEBUG00000006049.1"/>
</dbReference>
<evidence type="ECO:0000313" key="8">
    <source>
        <dbReference type="Proteomes" id="UP000694388"/>
    </source>
</evidence>
<sequence length="349" mass="39889">MTGKKQSSNVTNKTDRKSLNSRVFIGNLNTALVKRATVEALFSPYGHVVGCSVHKGYAFVQYATERSARIAVTRENGRVLAGQTLDINMAGEPNPQRPRMAEKIPLFAPYGSYDADFSYYREEFYEKFCEAPGELHFVPHALPVAKRARSLMSFPRKDKGGFPLRSTPQFQFTSISTNAPHVGSHDLHTIKRELRQIKFKIDSLLESLQRMEKPLNVKKDLAESLMENGSEERSQGQCTEDSMEGDGDGDEDGEEYADGKEEEDDTRKKSVYAEQIRIQHNKVNSRRKVKHQQQGRGRRLTEMDKQWMQVTMRGKQADFRHGREMLTRSDSEDKPTAICFIEDSQNRWV</sequence>
<organism evidence="7 8">
    <name type="scientific">Eptatretus burgeri</name>
    <name type="common">Inshore hagfish</name>
    <dbReference type="NCBI Taxonomy" id="7764"/>
    <lineage>
        <taxon>Eukaryota</taxon>
        <taxon>Metazoa</taxon>
        <taxon>Chordata</taxon>
        <taxon>Craniata</taxon>
        <taxon>Vertebrata</taxon>
        <taxon>Cyclostomata</taxon>
        <taxon>Myxini</taxon>
        <taxon>Myxiniformes</taxon>
        <taxon>Myxinidae</taxon>
        <taxon>Eptatretinae</taxon>
        <taxon>Eptatretus</taxon>
    </lineage>
</organism>
<evidence type="ECO:0000256" key="5">
    <source>
        <dbReference type="SAM" id="MobiDB-lite"/>
    </source>
</evidence>
<dbReference type="PROSITE" id="PS50102">
    <property type="entry name" value="RRM"/>
    <property type="match status" value="1"/>
</dbReference>
<dbReference type="InterPro" id="IPR000504">
    <property type="entry name" value="RRM_dom"/>
</dbReference>
<reference evidence="7" key="2">
    <citation type="submission" date="2025-09" db="UniProtKB">
        <authorList>
            <consortium name="Ensembl"/>
        </authorList>
    </citation>
    <scope>IDENTIFICATION</scope>
</reference>
<dbReference type="AlphaFoldDB" id="A0A8C4WRS5"/>
<dbReference type="GO" id="GO:0005634">
    <property type="term" value="C:nucleus"/>
    <property type="evidence" value="ECO:0007669"/>
    <property type="project" value="TreeGrafter"/>
</dbReference>
<dbReference type="SUPFAM" id="SSF54928">
    <property type="entry name" value="RNA-binding domain, RBD"/>
    <property type="match status" value="1"/>
</dbReference>
<feature type="region of interest" description="Disordered" evidence="5">
    <location>
        <begin position="226"/>
        <end position="271"/>
    </location>
</feature>
<keyword evidence="2 4" id="KW-0694">RNA-binding</keyword>
<dbReference type="PANTHER" id="PTHR13968:SF26">
    <property type="entry name" value="RRM DOMAIN-CONTAINING PROTEIN"/>
    <property type="match status" value="1"/>
</dbReference>
<dbReference type="SMART" id="SM00360">
    <property type="entry name" value="RRM"/>
    <property type="match status" value="1"/>
</dbReference>
<dbReference type="PANTHER" id="PTHR13968">
    <property type="entry name" value="HETEROGENEOUS NUCLEAR RIBONUCLEOPROTEIN"/>
    <property type="match status" value="1"/>
</dbReference>
<dbReference type="FunFam" id="3.30.70.330:FF:000019">
    <property type="entry name" value="heterogeneous nuclear ribonucleoproteins C1/C2 isoform X1"/>
    <property type="match status" value="1"/>
</dbReference>
<keyword evidence="8" id="KW-1185">Reference proteome</keyword>
<dbReference type="GeneTree" id="ENSGT00940000156907"/>
<evidence type="ECO:0000256" key="4">
    <source>
        <dbReference type="PROSITE-ProRule" id="PRU00176"/>
    </source>
</evidence>
<feature type="compositionally biased region" description="Basic residues" evidence="5">
    <location>
        <begin position="281"/>
        <end position="298"/>
    </location>
</feature>